<proteinExistence type="predicted"/>
<keyword evidence="4" id="KW-1185">Reference proteome</keyword>
<evidence type="ECO:0000313" key="3">
    <source>
        <dbReference type="EMBL" id="BCG49546.1"/>
    </source>
</evidence>
<dbReference type="GO" id="GO:0032259">
    <property type="term" value="P:methylation"/>
    <property type="evidence" value="ECO:0007669"/>
    <property type="project" value="UniProtKB-KW"/>
</dbReference>
<keyword evidence="1 3" id="KW-0808">Transferase</keyword>
<dbReference type="Proteomes" id="UP000595708">
    <property type="component" value="Chromosome"/>
</dbReference>
<accession>A0A7R7ABP9</accession>
<name>A0A7R7ABP9_9PROT</name>
<evidence type="ECO:0000313" key="4">
    <source>
        <dbReference type="Proteomes" id="UP000595708"/>
    </source>
</evidence>
<dbReference type="InterPro" id="IPR029063">
    <property type="entry name" value="SAM-dependent_MTases_sf"/>
</dbReference>
<gene>
    <name evidence="3" type="primary">dipM</name>
    <name evidence="3" type="ORF">PADco_1260</name>
</gene>
<organism evidence="3 4">
    <name type="scientific">Candidatus Profftella armatura</name>
    <name type="common">Diaphorina cf. continua</name>
    <dbReference type="NCBI Taxonomy" id="2661583"/>
    <lineage>
        <taxon>Bacteria</taxon>
        <taxon>Pseudomonadati</taxon>
        <taxon>Pseudomonadota</taxon>
        <taxon>Betaproteobacteria</taxon>
        <taxon>Candidatus Profftella</taxon>
    </lineage>
</organism>
<dbReference type="CDD" id="cd02440">
    <property type="entry name" value="AdoMet_MTases"/>
    <property type="match status" value="1"/>
</dbReference>
<dbReference type="EMBL" id="AP023215">
    <property type="protein sequence ID" value="BCG49546.1"/>
    <property type="molecule type" value="Genomic_DNA"/>
</dbReference>
<feature type="domain" description="Methyltransferase type 11" evidence="2">
    <location>
        <begin position="81"/>
        <end position="176"/>
    </location>
</feature>
<dbReference type="GO" id="GO:0008757">
    <property type="term" value="F:S-adenosylmethionine-dependent methyltransferase activity"/>
    <property type="evidence" value="ECO:0007669"/>
    <property type="project" value="InterPro"/>
</dbReference>
<reference evidence="3 4" key="1">
    <citation type="journal article" date="2020" name="Genome Biol. Evol.">
        <title>Comparative Genomics Underlines Multiple Roles of Profftella, an Obligate Symbiont of Psyllids: Providing Toxins, Vitamins, and Carotenoids.</title>
        <authorList>
            <person name="Nakabachi A."/>
            <person name="Piel J."/>
            <person name="Malenovsky I."/>
            <person name="Hirose Y."/>
        </authorList>
    </citation>
    <scope>NUCLEOTIDE SEQUENCE [LARGE SCALE GENOMIC DNA]</scope>
    <source>
        <strain evidence="3 4">Dco</strain>
    </source>
</reference>
<dbReference type="SUPFAM" id="SSF53335">
    <property type="entry name" value="S-adenosyl-L-methionine-dependent methyltransferases"/>
    <property type="match status" value="1"/>
</dbReference>
<dbReference type="Gene3D" id="3.40.50.150">
    <property type="entry name" value="Vaccinia Virus protein VP39"/>
    <property type="match status" value="1"/>
</dbReference>
<dbReference type="Pfam" id="PF08241">
    <property type="entry name" value="Methyltransf_11"/>
    <property type="match status" value="1"/>
</dbReference>
<protein>
    <submittedName>
        <fullName evidence="3">Methyltransferase domain-containing protein, PedE homolog</fullName>
    </submittedName>
</protein>
<sequence length="286" mass="32551">MTKITKDTQENKENKDIQEEKTVATLYDSPEGQIGSVLFGGHMHWGYWDESNSTDNFAQGSDRLSRIMIDKTCITKGQRFIDIGCGFGLSGIRLAKTKGCRVDGITISKFQQESAMKIAKSEKLLNKVNFLHGDALALPFDNDSFDGGWFFESIFHMNHSAALNEARRVLKSGSILTLTDLPLLSVSKNDDKFKEYVRKNIHSHFISVENYPDLLHKSGFELIKIDDITSNVMPLLVLKLTEAISTYKEKIYKFIPNPEKSIDNWIYLFKYMSKNLGYIIVTAKKR</sequence>
<evidence type="ECO:0000259" key="2">
    <source>
        <dbReference type="Pfam" id="PF08241"/>
    </source>
</evidence>
<keyword evidence="3" id="KW-0489">Methyltransferase</keyword>
<dbReference type="PANTHER" id="PTHR44068:SF11">
    <property type="entry name" value="GERANYL DIPHOSPHATE 2-C-METHYLTRANSFERASE"/>
    <property type="match status" value="1"/>
</dbReference>
<dbReference type="RefSeq" id="WP_201329885.1">
    <property type="nucleotide sequence ID" value="NZ_AP023215.1"/>
</dbReference>
<dbReference type="PANTHER" id="PTHR44068">
    <property type="entry name" value="ZGC:194242"/>
    <property type="match status" value="1"/>
</dbReference>
<dbReference type="InterPro" id="IPR013216">
    <property type="entry name" value="Methyltransf_11"/>
</dbReference>
<dbReference type="InterPro" id="IPR050447">
    <property type="entry name" value="Erg6_SMT_methyltransf"/>
</dbReference>
<evidence type="ECO:0000256" key="1">
    <source>
        <dbReference type="ARBA" id="ARBA00022679"/>
    </source>
</evidence>
<dbReference type="KEGG" id="parm:PADco_1260"/>
<dbReference type="AlphaFoldDB" id="A0A7R7ABP9"/>